<organism evidence="5 6">
    <name type="scientific">Knipowitschia caucasica</name>
    <name type="common">Caucasian dwarf goby</name>
    <name type="synonym">Pomatoschistus caucasicus</name>
    <dbReference type="NCBI Taxonomy" id="637954"/>
    <lineage>
        <taxon>Eukaryota</taxon>
        <taxon>Metazoa</taxon>
        <taxon>Chordata</taxon>
        <taxon>Craniata</taxon>
        <taxon>Vertebrata</taxon>
        <taxon>Euteleostomi</taxon>
        <taxon>Actinopterygii</taxon>
        <taxon>Neopterygii</taxon>
        <taxon>Teleostei</taxon>
        <taxon>Neoteleostei</taxon>
        <taxon>Acanthomorphata</taxon>
        <taxon>Gobiaria</taxon>
        <taxon>Gobiiformes</taxon>
        <taxon>Gobioidei</taxon>
        <taxon>Gobiidae</taxon>
        <taxon>Gobiinae</taxon>
        <taxon>Knipowitschia</taxon>
    </lineage>
</organism>
<keyword evidence="2" id="KW-1015">Disulfide bond</keyword>
<dbReference type="Pfam" id="PF21286">
    <property type="entry name" value="CFAI_FIMAC_N"/>
    <property type="match status" value="1"/>
</dbReference>
<dbReference type="InterPro" id="IPR048722">
    <property type="entry name" value="CFAI_FIMAC_N"/>
</dbReference>
<evidence type="ECO:0000256" key="3">
    <source>
        <dbReference type="ARBA" id="ARBA00023180"/>
    </source>
</evidence>
<feature type="domain" description="Factor I / membrane attack complex" evidence="4">
    <location>
        <begin position="52"/>
        <end position="103"/>
    </location>
</feature>
<keyword evidence="3" id="KW-0325">Glycoprotein</keyword>
<dbReference type="SMART" id="SM00057">
    <property type="entry name" value="FIMAC"/>
    <property type="match status" value="1"/>
</dbReference>
<proteinExistence type="predicted"/>
<dbReference type="InterPro" id="IPR003884">
    <property type="entry name" value="FacI_MAC"/>
</dbReference>
<evidence type="ECO:0000256" key="1">
    <source>
        <dbReference type="ARBA" id="ARBA00022737"/>
    </source>
</evidence>
<keyword evidence="6" id="KW-1185">Reference proteome</keyword>
<dbReference type="Proteomes" id="UP001497482">
    <property type="component" value="Chromosome 19"/>
</dbReference>
<evidence type="ECO:0000259" key="4">
    <source>
        <dbReference type="SMART" id="SM00057"/>
    </source>
</evidence>
<evidence type="ECO:0000313" key="5">
    <source>
        <dbReference type="EMBL" id="CAL1590049.1"/>
    </source>
</evidence>
<gene>
    <name evidence="5" type="ORF">KC01_LOCUS19618</name>
</gene>
<protein>
    <recommendedName>
        <fullName evidence="4">Factor I / membrane attack complex domain-containing protein</fullName>
    </recommendedName>
</protein>
<accession>A0AAV2KRT7</accession>
<reference evidence="5 6" key="1">
    <citation type="submission" date="2024-04" db="EMBL/GenBank/DDBJ databases">
        <authorList>
            <person name="Waldvogel A.-M."/>
            <person name="Schoenle A."/>
        </authorList>
    </citation>
    <scope>NUCLEOTIDE SEQUENCE [LARGE SCALE GENOMIC DNA]</scope>
</reference>
<evidence type="ECO:0000256" key="2">
    <source>
        <dbReference type="ARBA" id="ARBA00023157"/>
    </source>
</evidence>
<name>A0AAV2KRT7_KNICA</name>
<dbReference type="EMBL" id="OZ035841">
    <property type="protein sequence ID" value="CAL1590049.1"/>
    <property type="molecule type" value="Genomic_DNA"/>
</dbReference>
<evidence type="ECO:0000313" key="6">
    <source>
        <dbReference type="Proteomes" id="UP001497482"/>
    </source>
</evidence>
<sequence length="103" mass="11771">MWQTLSTSPQESVPMKHSEVYFPLNATVAIPVPDDDFVGPQMCLNQSYTRRSCGLIFCQPWERCVNGECYCKPPYLCPTQNNTAICGLDRPYRSYCHVSNKNE</sequence>
<keyword evidence="1" id="KW-0677">Repeat</keyword>
<dbReference type="AlphaFoldDB" id="A0AAV2KRT7"/>